<protein>
    <submittedName>
        <fullName evidence="2">Uncharacterized protein</fullName>
    </submittedName>
</protein>
<dbReference type="Proteomes" id="UP000663297">
    <property type="component" value="Chromosome 1"/>
</dbReference>
<accession>A0A7S8CZ79</accession>
<evidence type="ECO:0000256" key="1">
    <source>
        <dbReference type="SAM" id="MobiDB-lite"/>
    </source>
</evidence>
<feature type="region of interest" description="Disordered" evidence="1">
    <location>
        <begin position="91"/>
        <end position="129"/>
    </location>
</feature>
<dbReference type="AlphaFoldDB" id="A0A7S8CZ79"/>
<reference evidence="2" key="1">
    <citation type="submission" date="2020-11" db="EMBL/GenBank/DDBJ databases">
        <title>The chromosome-scale genome resource for two endophytic Fusarium species: F. culmorum and F. pseudograminearum.</title>
        <authorList>
            <person name="Yuan Z."/>
        </authorList>
    </citation>
    <scope>NUCLEOTIDE SEQUENCE</scope>
    <source>
        <strain evidence="2">Class2-1B</strain>
    </source>
</reference>
<name>A0A7S8CZ79_FUSCU</name>
<sequence>MGNFPTRHENPGTALTFTAHLNELRQLPAWKSDKSKQLLDRFQRGWTAIQIDRAAALHLVDCVAYHVEQHLKDVTSISTASLTDGSVYSKAMKDNPDRCQPRPGWEDHTSSSRDLVVTSGSATTSDQANSASDSRYNLISLNWKIGLLELERKVEVVCRFLPTAAPTNGYFGFPSMDKTLAMMLHKDLLHGERFYNTMVRSTSATGVDSESNEGPGFGKTTAAAVVVLAMNASMGKVLASGP</sequence>
<feature type="compositionally biased region" description="Basic and acidic residues" evidence="1">
    <location>
        <begin position="91"/>
        <end position="111"/>
    </location>
</feature>
<evidence type="ECO:0000313" key="2">
    <source>
        <dbReference type="EMBL" id="QPC59068.1"/>
    </source>
</evidence>
<proteinExistence type="predicted"/>
<dbReference type="EMBL" id="CP064747">
    <property type="protein sequence ID" value="QPC59068.1"/>
    <property type="molecule type" value="Genomic_DNA"/>
</dbReference>
<evidence type="ECO:0000313" key="3">
    <source>
        <dbReference type="Proteomes" id="UP000663297"/>
    </source>
</evidence>
<feature type="compositionally biased region" description="Polar residues" evidence="1">
    <location>
        <begin position="118"/>
        <end position="129"/>
    </location>
</feature>
<organism evidence="2 3">
    <name type="scientific">Fusarium culmorum</name>
    <dbReference type="NCBI Taxonomy" id="5516"/>
    <lineage>
        <taxon>Eukaryota</taxon>
        <taxon>Fungi</taxon>
        <taxon>Dikarya</taxon>
        <taxon>Ascomycota</taxon>
        <taxon>Pezizomycotina</taxon>
        <taxon>Sordariomycetes</taxon>
        <taxon>Hypocreomycetidae</taxon>
        <taxon>Hypocreales</taxon>
        <taxon>Nectriaceae</taxon>
        <taxon>Fusarium</taxon>
    </lineage>
</organism>
<gene>
    <name evidence="2" type="ORF">HYE67_001299</name>
</gene>